<organism evidence="1 2">
    <name type="scientific">Ceratodon purpureus</name>
    <name type="common">Fire moss</name>
    <name type="synonym">Dicranum purpureum</name>
    <dbReference type="NCBI Taxonomy" id="3225"/>
    <lineage>
        <taxon>Eukaryota</taxon>
        <taxon>Viridiplantae</taxon>
        <taxon>Streptophyta</taxon>
        <taxon>Embryophyta</taxon>
        <taxon>Bryophyta</taxon>
        <taxon>Bryophytina</taxon>
        <taxon>Bryopsida</taxon>
        <taxon>Dicranidae</taxon>
        <taxon>Pseudoditrichales</taxon>
        <taxon>Ditrichaceae</taxon>
        <taxon>Ceratodon</taxon>
    </lineage>
</organism>
<dbReference type="AlphaFoldDB" id="A0A8T0HMG8"/>
<protein>
    <submittedName>
        <fullName evidence="1">Uncharacterized protein</fullName>
    </submittedName>
</protein>
<dbReference type="EMBL" id="CM026426">
    <property type="protein sequence ID" value="KAG0572080.1"/>
    <property type="molecule type" value="Genomic_DNA"/>
</dbReference>
<gene>
    <name evidence="1" type="ORF">KC19_VG066400</name>
</gene>
<comment type="caution">
    <text evidence="1">The sequence shown here is derived from an EMBL/GenBank/DDBJ whole genome shotgun (WGS) entry which is preliminary data.</text>
</comment>
<dbReference type="Proteomes" id="UP000822688">
    <property type="component" value="Chromosome V"/>
</dbReference>
<evidence type="ECO:0000313" key="2">
    <source>
        <dbReference type="Proteomes" id="UP000822688"/>
    </source>
</evidence>
<proteinExistence type="predicted"/>
<accession>A0A8T0HMG8</accession>
<reference evidence="1" key="1">
    <citation type="submission" date="2020-06" db="EMBL/GenBank/DDBJ databases">
        <title>WGS assembly of Ceratodon purpureus strain R40.</title>
        <authorList>
            <person name="Carey S.B."/>
            <person name="Jenkins J."/>
            <person name="Shu S."/>
            <person name="Lovell J.T."/>
            <person name="Sreedasyam A."/>
            <person name="Maumus F."/>
            <person name="Tiley G.P."/>
            <person name="Fernandez-Pozo N."/>
            <person name="Barry K."/>
            <person name="Chen C."/>
            <person name="Wang M."/>
            <person name="Lipzen A."/>
            <person name="Daum C."/>
            <person name="Saski C.A."/>
            <person name="Payton A.C."/>
            <person name="Mcbreen J.C."/>
            <person name="Conrad R.E."/>
            <person name="Kollar L.M."/>
            <person name="Olsson S."/>
            <person name="Huttunen S."/>
            <person name="Landis J.B."/>
            <person name="Wickett N.J."/>
            <person name="Johnson M.G."/>
            <person name="Rensing S.A."/>
            <person name="Grimwood J."/>
            <person name="Schmutz J."/>
            <person name="Mcdaniel S.F."/>
        </authorList>
    </citation>
    <scope>NUCLEOTIDE SEQUENCE</scope>
    <source>
        <strain evidence="1">R40</strain>
    </source>
</reference>
<keyword evidence="2" id="KW-1185">Reference proteome</keyword>
<name>A0A8T0HMG8_CERPU</name>
<evidence type="ECO:0000313" key="1">
    <source>
        <dbReference type="EMBL" id="KAG0572080.1"/>
    </source>
</evidence>
<sequence length="91" mass="10439">MPCVQGSHILGVQSVPPMVHVPWSVLPRVSWECKHVTTSCFCLHSGSVYWICLVFVDRCIVGGRRPGLFSMTRWRRHVKQLLCLLRQPHSD</sequence>